<accession>A0A388SG96</accession>
<evidence type="ECO:0000313" key="7">
    <source>
        <dbReference type="Proteomes" id="UP000266091"/>
    </source>
</evidence>
<gene>
    <name evidence="6" type="ORF">MESMUL_10680</name>
</gene>
<name>A0A388SG96_9BURK</name>
<dbReference type="PANTHER" id="PTHR30346:SF0">
    <property type="entry name" value="HCA OPERON TRANSCRIPTIONAL ACTIVATOR HCAR"/>
    <property type="match status" value="1"/>
</dbReference>
<dbReference type="GO" id="GO:0003700">
    <property type="term" value="F:DNA-binding transcription factor activity"/>
    <property type="evidence" value="ECO:0007669"/>
    <property type="project" value="InterPro"/>
</dbReference>
<dbReference type="Proteomes" id="UP000266091">
    <property type="component" value="Unassembled WGS sequence"/>
</dbReference>
<dbReference type="InterPro" id="IPR036388">
    <property type="entry name" value="WH-like_DNA-bd_sf"/>
</dbReference>
<dbReference type="CDD" id="cd08414">
    <property type="entry name" value="PBP2_LTTR_aromatics_like"/>
    <property type="match status" value="1"/>
</dbReference>
<evidence type="ECO:0000256" key="3">
    <source>
        <dbReference type="ARBA" id="ARBA00023125"/>
    </source>
</evidence>
<evidence type="ECO:0000259" key="5">
    <source>
        <dbReference type="PROSITE" id="PS50931"/>
    </source>
</evidence>
<keyword evidence="4" id="KW-0804">Transcription</keyword>
<keyword evidence="2" id="KW-0805">Transcription regulation</keyword>
<comment type="similarity">
    <text evidence="1">Belongs to the LysR transcriptional regulatory family.</text>
</comment>
<dbReference type="Pfam" id="PF00126">
    <property type="entry name" value="HTH_1"/>
    <property type="match status" value="1"/>
</dbReference>
<dbReference type="InterPro" id="IPR036390">
    <property type="entry name" value="WH_DNA-bd_sf"/>
</dbReference>
<reference evidence="6 7" key="1">
    <citation type="journal article" date="2018" name="Int. J. Syst. Evol. Microbiol.">
        <title>Mesosutterella multiformis gen. nov., sp. nov., a member of the family Sutterellaceae and Sutterella megalosphaeroides sp. nov., isolated from human faeces.</title>
        <authorList>
            <person name="Sakamoto M."/>
            <person name="Ikeyama N."/>
            <person name="Kunihiro T."/>
            <person name="Iino T."/>
            <person name="Yuki M."/>
            <person name="Ohkuma M."/>
        </authorList>
    </citation>
    <scope>NUCLEOTIDE SEQUENCE [LARGE SCALE GENOMIC DNA]</scope>
    <source>
        <strain evidence="6 7">4NBBH2</strain>
    </source>
</reference>
<dbReference type="Pfam" id="PF03466">
    <property type="entry name" value="LysR_substrate"/>
    <property type="match status" value="1"/>
</dbReference>
<dbReference type="InterPro" id="IPR005119">
    <property type="entry name" value="LysR_subst-bd"/>
</dbReference>
<proteinExistence type="inferred from homology"/>
<feature type="domain" description="HTH lysR-type" evidence="5">
    <location>
        <begin position="10"/>
        <end position="65"/>
    </location>
</feature>
<protein>
    <submittedName>
        <fullName evidence="6">LysR family transcriptional regulator</fullName>
    </submittedName>
</protein>
<dbReference type="InterPro" id="IPR000847">
    <property type="entry name" value="LysR_HTH_N"/>
</dbReference>
<dbReference type="PROSITE" id="PS50931">
    <property type="entry name" value="HTH_LYSR"/>
    <property type="match status" value="1"/>
</dbReference>
<evidence type="ECO:0000313" key="6">
    <source>
        <dbReference type="EMBL" id="GBO93714.1"/>
    </source>
</evidence>
<organism evidence="6 7">
    <name type="scientific">Mesosutterella multiformis</name>
    <dbReference type="NCBI Taxonomy" id="2259133"/>
    <lineage>
        <taxon>Bacteria</taxon>
        <taxon>Pseudomonadati</taxon>
        <taxon>Pseudomonadota</taxon>
        <taxon>Betaproteobacteria</taxon>
        <taxon>Burkholderiales</taxon>
        <taxon>Sutterellaceae</taxon>
        <taxon>Mesosutterella</taxon>
    </lineage>
</organism>
<evidence type="ECO:0000256" key="1">
    <source>
        <dbReference type="ARBA" id="ARBA00009437"/>
    </source>
</evidence>
<dbReference type="Gene3D" id="3.40.190.10">
    <property type="entry name" value="Periplasmic binding protein-like II"/>
    <property type="match status" value="2"/>
</dbReference>
<accession>A0A401LH47</accession>
<evidence type="ECO:0000256" key="4">
    <source>
        <dbReference type="ARBA" id="ARBA00023163"/>
    </source>
</evidence>
<dbReference type="GO" id="GO:0032993">
    <property type="term" value="C:protein-DNA complex"/>
    <property type="evidence" value="ECO:0007669"/>
    <property type="project" value="TreeGrafter"/>
</dbReference>
<evidence type="ECO:0000256" key="2">
    <source>
        <dbReference type="ARBA" id="ARBA00023015"/>
    </source>
</evidence>
<dbReference type="AlphaFoldDB" id="A0A388SG96"/>
<dbReference type="EMBL" id="BGZJ01000001">
    <property type="protein sequence ID" value="GBO93714.1"/>
    <property type="molecule type" value="Genomic_DNA"/>
</dbReference>
<dbReference type="SUPFAM" id="SSF46785">
    <property type="entry name" value="Winged helix' DNA-binding domain"/>
    <property type="match status" value="1"/>
</dbReference>
<dbReference type="Gene3D" id="1.10.10.10">
    <property type="entry name" value="Winged helix-like DNA-binding domain superfamily/Winged helix DNA-binding domain"/>
    <property type="match status" value="1"/>
</dbReference>
<dbReference type="PANTHER" id="PTHR30346">
    <property type="entry name" value="TRANSCRIPTIONAL DUAL REGULATOR HCAR-RELATED"/>
    <property type="match status" value="1"/>
</dbReference>
<keyword evidence="7" id="KW-1185">Reference proteome</keyword>
<dbReference type="SUPFAM" id="SSF53850">
    <property type="entry name" value="Periplasmic binding protein-like II"/>
    <property type="match status" value="1"/>
</dbReference>
<dbReference type="GO" id="GO:0003677">
    <property type="term" value="F:DNA binding"/>
    <property type="evidence" value="ECO:0007669"/>
    <property type="project" value="UniProtKB-KW"/>
</dbReference>
<sequence>MGKRPDGKLFEALEAFAAASDERSLSKAARILGRSTPTVASMITRLESDIGVRLLRRTARGVSLTPEGEALLPKARSVVRLASEFERDAVSAGREAIREVPIGAVEACLFQFLPDFMRYLDQALPGVRLRVTLYDTADLVAALLAGEISIAFGRFAELSVRGISLQLLSEEPSVLIVPRDHPLSKRKAVTWEDVRDEEWIMTLPRVNPGYAAAFVRACRTEGFEPRVRHRPETIQHQIAYVACREGIALIPESYLSSIPAAVRAVPFEGPLPSIRMSAAVSRLRTDPLRDQILQKAIRFASEKISFRQ</sequence>
<keyword evidence="3" id="KW-0238">DNA-binding</keyword>
<comment type="caution">
    <text evidence="6">The sequence shown here is derived from an EMBL/GenBank/DDBJ whole genome shotgun (WGS) entry which is preliminary data.</text>
</comment>